<keyword evidence="2" id="KW-1003">Cell membrane</keyword>
<dbReference type="InterPro" id="IPR051449">
    <property type="entry name" value="ABC-2_transporter_component"/>
</dbReference>
<evidence type="ECO:0000256" key="3">
    <source>
        <dbReference type="ARBA" id="ARBA00022692"/>
    </source>
</evidence>
<sequence>MIGTLVANDIKLFFRHRFFAIVTAIGVVFYLVIYFLLPNQVDESLGMAFFIEDREIPLYQSLVDEPGDYTIFDSEAEMLTALEETGDFFVGLSLPADLTAAAARGETVELNAYYAPGVPAEAKQIFHDVLVLVANTVNPETLADLARFNDTPVVLGNDMTGAPLSMRDRIAPLLLMMIVVIEVFGLATLLNRDVDNGTARALVTGPLRLHQFFVGKALMGMVLAFGQVLILSAVMGVLGTAPLLLLATLLLGSFLMVGLGFFIAAISKDNASVMGWTIVFIIPMVFPGFSILLPGLATGWMELIPSYYFVDSLHRIINFGAGWADVAGNLTLLLLVGAGSMAVGTAAIMRKF</sequence>
<reference evidence="8" key="1">
    <citation type="submission" date="2019-09" db="EMBL/GenBank/DDBJ databases">
        <title>Characterisation of the sponge microbiome using genome-centric metagenomics.</title>
        <authorList>
            <person name="Engelberts J.P."/>
            <person name="Robbins S.J."/>
            <person name="De Goeij J.M."/>
            <person name="Aranda M."/>
            <person name="Bell S.C."/>
            <person name="Webster N.S."/>
        </authorList>
    </citation>
    <scope>NUCLEOTIDE SEQUENCE</scope>
    <source>
        <strain evidence="8">SB0661_bin_32</strain>
    </source>
</reference>
<dbReference type="Pfam" id="PF12698">
    <property type="entry name" value="ABC2_membrane_3"/>
    <property type="match status" value="1"/>
</dbReference>
<dbReference type="GO" id="GO:0140359">
    <property type="term" value="F:ABC-type transporter activity"/>
    <property type="evidence" value="ECO:0007669"/>
    <property type="project" value="InterPro"/>
</dbReference>
<evidence type="ECO:0000256" key="4">
    <source>
        <dbReference type="ARBA" id="ARBA00022989"/>
    </source>
</evidence>
<dbReference type="PANTHER" id="PTHR30294">
    <property type="entry name" value="MEMBRANE COMPONENT OF ABC TRANSPORTER YHHJ-RELATED"/>
    <property type="match status" value="1"/>
</dbReference>
<evidence type="ECO:0000256" key="6">
    <source>
        <dbReference type="SAM" id="Phobius"/>
    </source>
</evidence>
<evidence type="ECO:0000313" key="8">
    <source>
        <dbReference type="EMBL" id="MYC95358.1"/>
    </source>
</evidence>
<comment type="caution">
    <text evidence="8">The sequence shown here is derived from an EMBL/GenBank/DDBJ whole genome shotgun (WGS) entry which is preliminary data.</text>
</comment>
<feature type="transmembrane region" description="Helical" evidence="6">
    <location>
        <begin position="330"/>
        <end position="349"/>
    </location>
</feature>
<dbReference type="GO" id="GO:0005886">
    <property type="term" value="C:plasma membrane"/>
    <property type="evidence" value="ECO:0007669"/>
    <property type="project" value="UniProtKB-SubCell"/>
</dbReference>
<comment type="subcellular location">
    <subcellularLocation>
        <location evidence="1">Cell membrane</location>
        <topology evidence="1">Multi-pass membrane protein</topology>
    </subcellularLocation>
</comment>
<feature type="transmembrane region" description="Helical" evidence="6">
    <location>
        <begin position="273"/>
        <end position="297"/>
    </location>
</feature>
<dbReference type="PANTHER" id="PTHR30294:SF29">
    <property type="entry name" value="MULTIDRUG ABC TRANSPORTER PERMEASE YBHS-RELATED"/>
    <property type="match status" value="1"/>
</dbReference>
<name>A0A6B1D6U1_9CHLR</name>
<feature type="domain" description="ABC-2 type transporter transmembrane" evidence="7">
    <location>
        <begin position="17"/>
        <end position="343"/>
    </location>
</feature>
<evidence type="ECO:0000256" key="2">
    <source>
        <dbReference type="ARBA" id="ARBA00022475"/>
    </source>
</evidence>
<feature type="transmembrane region" description="Helical" evidence="6">
    <location>
        <begin position="170"/>
        <end position="190"/>
    </location>
</feature>
<keyword evidence="4 6" id="KW-1133">Transmembrane helix</keyword>
<accession>A0A6B1D6U1</accession>
<gene>
    <name evidence="8" type="ORF">F4X14_10330</name>
</gene>
<organism evidence="8">
    <name type="scientific">Caldilineaceae bacterium SB0661_bin_32</name>
    <dbReference type="NCBI Taxonomy" id="2605255"/>
    <lineage>
        <taxon>Bacteria</taxon>
        <taxon>Bacillati</taxon>
        <taxon>Chloroflexota</taxon>
        <taxon>Caldilineae</taxon>
        <taxon>Caldilineales</taxon>
        <taxon>Caldilineaceae</taxon>
    </lineage>
</organism>
<keyword evidence="5 6" id="KW-0472">Membrane</keyword>
<feature type="transmembrane region" description="Helical" evidence="6">
    <location>
        <begin position="244"/>
        <end position="266"/>
    </location>
</feature>
<dbReference type="AlphaFoldDB" id="A0A6B1D6U1"/>
<evidence type="ECO:0000256" key="5">
    <source>
        <dbReference type="ARBA" id="ARBA00023136"/>
    </source>
</evidence>
<feature type="transmembrane region" description="Helical" evidence="6">
    <location>
        <begin position="217"/>
        <end position="238"/>
    </location>
</feature>
<proteinExistence type="predicted"/>
<dbReference type="InterPro" id="IPR013525">
    <property type="entry name" value="ABC2_TM"/>
</dbReference>
<feature type="transmembrane region" description="Helical" evidence="6">
    <location>
        <begin position="18"/>
        <end position="37"/>
    </location>
</feature>
<protein>
    <submittedName>
        <fullName evidence="8">ABC transporter permease</fullName>
    </submittedName>
</protein>
<keyword evidence="3 6" id="KW-0812">Transmembrane</keyword>
<dbReference type="EMBL" id="VXMH01000053">
    <property type="protein sequence ID" value="MYC95358.1"/>
    <property type="molecule type" value="Genomic_DNA"/>
</dbReference>
<evidence type="ECO:0000256" key="1">
    <source>
        <dbReference type="ARBA" id="ARBA00004651"/>
    </source>
</evidence>
<evidence type="ECO:0000259" key="7">
    <source>
        <dbReference type="Pfam" id="PF12698"/>
    </source>
</evidence>